<feature type="compositionally biased region" description="Polar residues" evidence="9">
    <location>
        <begin position="97"/>
        <end position="112"/>
    </location>
</feature>
<keyword evidence="3" id="KW-0677">Repeat</keyword>
<dbReference type="InterPro" id="IPR011993">
    <property type="entry name" value="PH-like_dom_sf"/>
</dbReference>
<keyword evidence="12" id="KW-1185">Reference proteome</keyword>
<comment type="function">
    <text evidence="5">May play a role in a signaling cascade by enhancing the kinase activity of SRC. Contributes to SRC-regulated transcription activation.</text>
</comment>
<dbReference type="PROSITE" id="PS50003">
    <property type="entry name" value="PH_DOMAIN"/>
    <property type="match status" value="2"/>
</dbReference>
<dbReference type="Bgee" id="ENSECAG00000014979">
    <property type="expression patterns" value="Expressed in oviduct epithelium and 23 other cell types or tissues"/>
</dbReference>
<dbReference type="GO" id="GO:0005829">
    <property type="term" value="C:cytosol"/>
    <property type="evidence" value="ECO:0000318"/>
    <property type="project" value="GO_Central"/>
</dbReference>
<evidence type="ECO:0000256" key="6">
    <source>
        <dbReference type="ARBA" id="ARBA00061961"/>
    </source>
</evidence>
<dbReference type="GO" id="GO:0045742">
    <property type="term" value="P:positive regulation of epidermal growth factor receptor signaling pathway"/>
    <property type="evidence" value="ECO:0000318"/>
    <property type="project" value="GO_Central"/>
</dbReference>
<dbReference type="GO" id="GO:0005886">
    <property type="term" value="C:plasma membrane"/>
    <property type="evidence" value="ECO:0007669"/>
    <property type="project" value="Ensembl"/>
</dbReference>
<feature type="domain" description="PH" evidence="10">
    <location>
        <begin position="193"/>
        <end position="289"/>
    </location>
</feature>
<dbReference type="Gene3D" id="2.30.29.30">
    <property type="entry name" value="Pleckstrin-homology domain (PH domain)/Phosphotyrosine-binding domain (PTB)"/>
    <property type="match status" value="2"/>
</dbReference>
<dbReference type="PANTHER" id="PTHR14338">
    <property type="entry name" value="ACTIN FILAMENT-ASSOCIATED PROTEIN 1 FAMILY MEMBER"/>
    <property type="match status" value="1"/>
</dbReference>
<dbReference type="SUPFAM" id="SSF50729">
    <property type="entry name" value="PH domain-like"/>
    <property type="match status" value="2"/>
</dbReference>
<evidence type="ECO:0000259" key="10">
    <source>
        <dbReference type="PROSITE" id="PS50003"/>
    </source>
</evidence>
<evidence type="ECO:0000313" key="11">
    <source>
        <dbReference type="Ensembl" id="ENSECAP00000030805.3"/>
    </source>
</evidence>
<gene>
    <name evidence="11 13" type="primary">AFAP1L2</name>
</gene>
<evidence type="ECO:0000256" key="9">
    <source>
        <dbReference type="SAM" id="MobiDB-lite"/>
    </source>
</evidence>
<comment type="subcellular location">
    <subcellularLocation>
        <location evidence="1">Cytoplasm</location>
    </subcellularLocation>
</comment>
<dbReference type="InterPro" id="IPR001849">
    <property type="entry name" value="PH_domain"/>
</dbReference>
<dbReference type="SMART" id="SM00233">
    <property type="entry name" value="PH"/>
    <property type="match status" value="2"/>
</dbReference>
<dbReference type="GO" id="GO:0017124">
    <property type="term" value="F:SH3 domain binding"/>
    <property type="evidence" value="ECO:0007669"/>
    <property type="project" value="Ensembl"/>
</dbReference>
<feature type="region of interest" description="Disordered" evidence="9">
    <location>
        <begin position="529"/>
        <end position="553"/>
    </location>
</feature>
<dbReference type="CDD" id="cd13306">
    <property type="entry name" value="PH1_AFAP"/>
    <property type="match status" value="1"/>
</dbReference>
<dbReference type="Ensembl" id="ENSECAT00000036152.3">
    <property type="protein sequence ID" value="ENSECAP00000030805.3"/>
    <property type="gene ID" value="ENSECAG00000014979.4"/>
</dbReference>
<dbReference type="Proteomes" id="UP000002281">
    <property type="component" value="Chromosome 1"/>
</dbReference>
<feature type="compositionally biased region" description="Acidic residues" evidence="9">
    <location>
        <begin position="141"/>
        <end position="157"/>
    </location>
</feature>
<dbReference type="GO" id="GO:0045893">
    <property type="term" value="P:positive regulation of DNA-templated transcription"/>
    <property type="evidence" value="ECO:0000318"/>
    <property type="project" value="GO_Central"/>
</dbReference>
<protein>
    <recommendedName>
        <fullName evidence="7">Actin filament-associated protein 1-like 2</fullName>
    </recommendedName>
</protein>
<dbReference type="InterPro" id="IPR030113">
    <property type="entry name" value="AFAP"/>
</dbReference>
<dbReference type="FunFam" id="2.30.29.30:FF:000171">
    <property type="entry name" value="Actin filament-associated protein 1-like 2 isoform 1"/>
    <property type="match status" value="1"/>
</dbReference>
<dbReference type="PANTHER" id="PTHR14338:SF4">
    <property type="entry name" value="ACTIN FILAMENT-ASSOCIATED PROTEIN 1-LIKE 2"/>
    <property type="match status" value="1"/>
</dbReference>
<dbReference type="FunFam" id="2.30.29.30:FF:000020">
    <property type="entry name" value="Actin filament-associated protein 1-like 2 isoform 1"/>
    <property type="match status" value="1"/>
</dbReference>
<evidence type="ECO:0000256" key="2">
    <source>
        <dbReference type="ARBA" id="ARBA00022490"/>
    </source>
</evidence>
<dbReference type="CDD" id="cd13307">
    <property type="entry name" value="PH2_AFAP"/>
    <property type="match status" value="1"/>
</dbReference>
<evidence type="ECO:0000256" key="1">
    <source>
        <dbReference type="ARBA" id="ARBA00004496"/>
    </source>
</evidence>
<reference evidence="11 12" key="1">
    <citation type="journal article" date="2009" name="Science">
        <title>Genome sequence, comparative analysis, and population genetics of the domestic horse.</title>
        <authorList>
            <consortium name="Broad Institute Genome Sequencing Platform"/>
            <consortium name="Broad Institute Whole Genome Assembly Team"/>
            <person name="Wade C.M."/>
            <person name="Giulotto E."/>
            <person name="Sigurdsson S."/>
            <person name="Zoli M."/>
            <person name="Gnerre S."/>
            <person name="Imsland F."/>
            <person name="Lear T.L."/>
            <person name="Adelson D.L."/>
            <person name="Bailey E."/>
            <person name="Bellone R.R."/>
            <person name="Bloecker H."/>
            <person name="Distl O."/>
            <person name="Edgar R.C."/>
            <person name="Garber M."/>
            <person name="Leeb T."/>
            <person name="Mauceli E."/>
            <person name="MacLeod J.N."/>
            <person name="Penedo M.C.T."/>
            <person name="Raison J.M."/>
            <person name="Sharpe T."/>
            <person name="Vogel J."/>
            <person name="Andersson L."/>
            <person name="Antczak D.F."/>
            <person name="Biagi T."/>
            <person name="Binns M.M."/>
            <person name="Chowdhary B.P."/>
            <person name="Coleman S.J."/>
            <person name="Della Valle G."/>
            <person name="Fryc S."/>
            <person name="Guerin G."/>
            <person name="Hasegawa T."/>
            <person name="Hill E.W."/>
            <person name="Jurka J."/>
            <person name="Kiialainen A."/>
            <person name="Lindgren G."/>
            <person name="Liu J."/>
            <person name="Magnani E."/>
            <person name="Mickelson J.R."/>
            <person name="Murray J."/>
            <person name="Nergadze S.G."/>
            <person name="Onofrio R."/>
            <person name="Pedroni S."/>
            <person name="Piras M.F."/>
            <person name="Raudsepp T."/>
            <person name="Rocchi M."/>
            <person name="Roeed K.H."/>
            <person name="Ryder O.A."/>
            <person name="Searle S."/>
            <person name="Skow L."/>
            <person name="Swinburne J.E."/>
            <person name="Syvaenen A.C."/>
            <person name="Tozaki T."/>
            <person name="Valberg S.J."/>
            <person name="Vaudin M."/>
            <person name="White J.R."/>
            <person name="Zody M.C."/>
            <person name="Lander E.S."/>
            <person name="Lindblad-Toh K."/>
        </authorList>
    </citation>
    <scope>NUCLEOTIDE SEQUENCE [LARGE SCALE GENOMIC DNA]</scope>
    <source>
        <strain evidence="11 12">Thoroughbred</strain>
    </source>
</reference>
<dbReference type="GO" id="GO:0006954">
    <property type="term" value="P:inflammatory response"/>
    <property type="evidence" value="ECO:0000318"/>
    <property type="project" value="GO_Central"/>
</dbReference>
<dbReference type="GO" id="GO:0042169">
    <property type="term" value="F:SH2 domain binding"/>
    <property type="evidence" value="ECO:0007669"/>
    <property type="project" value="Ensembl"/>
</dbReference>
<evidence type="ECO:0000256" key="3">
    <source>
        <dbReference type="ARBA" id="ARBA00022737"/>
    </source>
</evidence>
<sequence>MERYKAQGCCCLVVQRRILQVSASLEQLLTELDDFLKILDQENLSSTAEVKKSGLAELLRLYTKSSSSDEEYIYMNKVTVHKQQNAESQDKVPEEQSPLTNGEPSQHTSAPQKSLPDLPPPKIIPERKQLSIPRIESPEGYYEEAEPYDTSLNEDGEAVSSSYESYDEEESNKGKSAPYQWPSPEASIELMRDARICAFLWRKKWLGQWAKQLCVIKDTRLLCYKSSKDHSPQLDVNLLGSSVVHKEKQVRKKEHKLKITPMNADVIVLGLQSKDQAEQWLRVIQEVSGLPSEGVSEGNQYTPDAQRPNCQKPDITEKFLSASEYGSSIEGHPEVPETKDVKKKCSAGLKLSNLMNLGRKKSTSLEPPERSLETSSYLNVLVNSQWKSRWCSVRDSHLHFYQDRNRSKVAQQPLSLVGCEVVPDPSPDHLYSFRILHNGEELAKLEAKSSEEMGHWLGLLLSESGSKTDPEEFTYDYVDADRVSCIVSAAKNSLLLMQRKFSEPNTYIDGLPSQDRQEMLYDDVEMSELSATVEPTEEATPATDALDESGPDRVYLDLTPVKSFLHSSGSAQAQAPSPPLSHLDPLAEALPADPGPSPTPDEALEMSPETPELQMQQENLESEEPSLRTTMVKIQTEQQKISFPSSCPDAVALTPAGASPPVKDRLRVTTAEIKLGKNRTEAEVKRYTEEKERLERKKEEIRGHLAQLRKEKRELKETLSKCTDKGVLASLEQKLKEMEEECRIEESRRVDLELNIVEVKDNLKKAEAGPVTLGTTVDTTHLESVSPRVSARGCGSSELLAGPPGTGVGGNGSCLPPLGSALVLSCHHSPKLPPPPPPQTAPQSTLQQRSRTGPFRSWSQAKAPSSRKPRNGRRKEQVRKQASSKDSPVNTDLGDNLTLFKSSLKQQLCERVSLFRRKSNDSGTMNGELWLRRGSVAFQSQRT</sequence>
<feature type="region of interest" description="Disordered" evidence="9">
    <location>
        <begin position="83"/>
        <end position="181"/>
    </location>
</feature>
<evidence type="ECO:0000256" key="4">
    <source>
        <dbReference type="ARBA" id="ARBA00023054"/>
    </source>
</evidence>
<feature type="domain" description="PH" evidence="10">
    <location>
        <begin position="371"/>
        <end position="465"/>
    </location>
</feature>
<feature type="region of interest" description="Disordered" evidence="9">
    <location>
        <begin position="566"/>
        <end position="625"/>
    </location>
</feature>
<evidence type="ECO:0000256" key="5">
    <source>
        <dbReference type="ARBA" id="ARBA00059761"/>
    </source>
</evidence>
<evidence type="ECO:0000256" key="7">
    <source>
        <dbReference type="ARBA" id="ARBA00072612"/>
    </source>
</evidence>
<comment type="subunit">
    <text evidence="6">Interacts with SRC. Interacts with LCK when tyrosine phosphorylated.</text>
</comment>
<feature type="coiled-coil region" evidence="8">
    <location>
        <begin position="677"/>
        <end position="769"/>
    </location>
</feature>
<keyword evidence="4 8" id="KW-0175">Coiled coil</keyword>
<proteinExistence type="predicted"/>
<feature type="compositionally biased region" description="Pro residues" evidence="9">
    <location>
        <begin position="831"/>
        <end position="840"/>
    </location>
</feature>
<reference evidence="11" key="2">
    <citation type="submission" date="2025-08" db="UniProtKB">
        <authorList>
            <consortium name="Ensembl"/>
        </authorList>
    </citation>
    <scope>IDENTIFICATION</scope>
    <source>
        <strain evidence="11">Thoroughbred</strain>
    </source>
</reference>
<feature type="compositionally biased region" description="Polar residues" evidence="9">
    <location>
        <begin position="880"/>
        <end position="890"/>
    </location>
</feature>
<dbReference type="GO" id="GO:0032675">
    <property type="term" value="P:regulation of interleukin-6 production"/>
    <property type="evidence" value="ECO:0007669"/>
    <property type="project" value="Ensembl"/>
</dbReference>
<accession>A0A3Q2HBW2</accession>
<evidence type="ECO:0000313" key="12">
    <source>
        <dbReference type="Proteomes" id="UP000002281"/>
    </source>
</evidence>
<name>A0A3Q2HBW2_HORSE</name>
<dbReference type="Pfam" id="PF00169">
    <property type="entry name" value="PH"/>
    <property type="match status" value="2"/>
</dbReference>
<evidence type="ECO:0000313" key="13">
    <source>
        <dbReference type="VGNC" id="VGNC:50992"/>
    </source>
</evidence>
<reference evidence="11" key="3">
    <citation type="submission" date="2025-09" db="UniProtKB">
        <authorList>
            <consortium name="Ensembl"/>
        </authorList>
    </citation>
    <scope>IDENTIFICATION</scope>
    <source>
        <strain evidence="11">Thoroughbred</strain>
    </source>
</reference>
<dbReference type="GO" id="GO:0032757">
    <property type="term" value="P:positive regulation of interleukin-8 production"/>
    <property type="evidence" value="ECO:0007669"/>
    <property type="project" value="Ensembl"/>
</dbReference>
<dbReference type="GO" id="GO:0007346">
    <property type="term" value="P:regulation of mitotic cell cycle"/>
    <property type="evidence" value="ECO:0000318"/>
    <property type="project" value="GO_Central"/>
</dbReference>
<dbReference type="VGNC" id="VGNC:50992">
    <property type="gene designation" value="AFAP1L2"/>
</dbReference>
<dbReference type="GeneTree" id="ENSGT00950000183067"/>
<keyword evidence="2" id="KW-0963">Cytoplasm</keyword>
<dbReference type="GO" id="GO:0030296">
    <property type="term" value="F:protein tyrosine kinase activator activity"/>
    <property type="evidence" value="ECO:0000318"/>
    <property type="project" value="GO_Central"/>
</dbReference>
<evidence type="ECO:0000256" key="8">
    <source>
        <dbReference type="SAM" id="Coils"/>
    </source>
</evidence>
<feature type="region of interest" description="Disordered" evidence="9">
    <location>
        <begin position="826"/>
        <end position="895"/>
    </location>
</feature>
<organism evidence="11 12">
    <name type="scientific">Equus caballus</name>
    <name type="common">Horse</name>
    <dbReference type="NCBI Taxonomy" id="9796"/>
    <lineage>
        <taxon>Eukaryota</taxon>
        <taxon>Metazoa</taxon>
        <taxon>Chordata</taxon>
        <taxon>Craniata</taxon>
        <taxon>Vertebrata</taxon>
        <taxon>Euteleostomi</taxon>
        <taxon>Mammalia</taxon>
        <taxon>Eutheria</taxon>
        <taxon>Laurasiatheria</taxon>
        <taxon>Perissodactyla</taxon>
        <taxon>Equidae</taxon>
        <taxon>Equus</taxon>
    </lineage>
</organism>
<dbReference type="AlphaFoldDB" id="A0A3Q2HBW2"/>
<feature type="compositionally biased region" description="Low complexity" evidence="9">
    <location>
        <begin position="531"/>
        <end position="544"/>
    </location>
</feature>